<accession>A0ABQ3ISG5</accession>
<evidence type="ECO:0000259" key="8">
    <source>
        <dbReference type="PROSITE" id="PS51740"/>
    </source>
</evidence>
<name>A0ABQ3ISG5_9RHOB</name>
<dbReference type="Proteomes" id="UP000609802">
    <property type="component" value="Unassembled WGS sequence"/>
</dbReference>
<keyword evidence="10" id="KW-1185">Reference proteome</keyword>
<comment type="caution">
    <text evidence="9">The sequence shown here is derived from an EMBL/GenBank/DDBJ whole genome shotgun (WGS) entry which is preliminary data.</text>
</comment>
<dbReference type="RefSeq" id="WP_191285538.1">
    <property type="nucleotide sequence ID" value="NZ_BNCH01000002.1"/>
</dbReference>
<dbReference type="InterPro" id="IPR020603">
    <property type="entry name" value="MraZ_dom"/>
</dbReference>
<feature type="domain" description="SpoVT-AbrB" evidence="8">
    <location>
        <begin position="8"/>
        <end position="52"/>
    </location>
</feature>
<dbReference type="InterPro" id="IPR038619">
    <property type="entry name" value="MraZ_sf"/>
</dbReference>
<dbReference type="NCBIfam" id="NF001476">
    <property type="entry name" value="PRK00326.2-2"/>
    <property type="match status" value="1"/>
</dbReference>
<dbReference type="HAMAP" id="MF_01008">
    <property type="entry name" value="MraZ"/>
    <property type="match status" value="1"/>
</dbReference>
<gene>
    <name evidence="7 9" type="primary">mraZ</name>
    <name evidence="9" type="ORF">GCM10016455_11530</name>
</gene>
<evidence type="ECO:0000256" key="2">
    <source>
        <dbReference type="ARBA" id="ARBA00022490"/>
    </source>
</evidence>
<dbReference type="Pfam" id="PF02381">
    <property type="entry name" value="MraZ"/>
    <property type="match status" value="1"/>
</dbReference>
<proteinExistence type="inferred from homology"/>
<comment type="similarity">
    <text evidence="7">Belongs to the MraZ family.</text>
</comment>
<dbReference type="EMBL" id="BNCH01000002">
    <property type="protein sequence ID" value="GHE93069.1"/>
    <property type="molecule type" value="Genomic_DNA"/>
</dbReference>
<dbReference type="PROSITE" id="PS51740">
    <property type="entry name" value="SPOVT_ABRB"/>
    <property type="match status" value="2"/>
</dbReference>
<keyword evidence="6 7" id="KW-0804">Transcription</keyword>
<evidence type="ECO:0000256" key="1">
    <source>
        <dbReference type="ARBA" id="ARBA00013860"/>
    </source>
</evidence>
<keyword evidence="5 7" id="KW-0238">DNA-binding</keyword>
<sequence>MARRFRGESHHKVDAKGRVSIPALFRRVLEAGDPDWTEGLNPNLVIVYGDKRRNFLECYTIEAIDEVDQQIADLPRGSVERRALERMFNGQSLPTTVDETGRLVLPAKLRQKIGLENEAFFIATGDTFQIWKPETYENVEMAKAEAWLDSLPEDFDPLTLLGGASKSGGDG</sequence>
<protein>
    <recommendedName>
        <fullName evidence="1 7">Transcriptional regulator MraZ</fullName>
    </recommendedName>
</protein>
<dbReference type="Gene3D" id="3.40.1550.20">
    <property type="entry name" value="Transcriptional regulator MraZ domain"/>
    <property type="match status" value="1"/>
</dbReference>
<reference evidence="10" key="1">
    <citation type="journal article" date="2019" name="Int. J. Syst. Evol. Microbiol.">
        <title>The Global Catalogue of Microorganisms (GCM) 10K type strain sequencing project: providing services to taxonomists for standard genome sequencing and annotation.</title>
        <authorList>
            <consortium name="The Broad Institute Genomics Platform"/>
            <consortium name="The Broad Institute Genome Sequencing Center for Infectious Disease"/>
            <person name="Wu L."/>
            <person name="Ma J."/>
        </authorList>
    </citation>
    <scope>NUCLEOTIDE SEQUENCE [LARGE SCALE GENOMIC DNA]</scope>
    <source>
        <strain evidence="10">KCTC 42443</strain>
    </source>
</reference>
<evidence type="ECO:0000256" key="6">
    <source>
        <dbReference type="ARBA" id="ARBA00023163"/>
    </source>
</evidence>
<evidence type="ECO:0000256" key="3">
    <source>
        <dbReference type="ARBA" id="ARBA00022737"/>
    </source>
</evidence>
<keyword evidence="3" id="KW-0677">Repeat</keyword>
<dbReference type="InterPro" id="IPR007159">
    <property type="entry name" value="SpoVT-AbrB_dom"/>
</dbReference>
<evidence type="ECO:0000256" key="4">
    <source>
        <dbReference type="ARBA" id="ARBA00023015"/>
    </source>
</evidence>
<dbReference type="PANTHER" id="PTHR34701">
    <property type="entry name" value="TRANSCRIPTIONAL REGULATOR MRAZ"/>
    <property type="match status" value="1"/>
</dbReference>
<keyword evidence="4 7" id="KW-0805">Transcription regulation</keyword>
<dbReference type="InterPro" id="IPR035644">
    <property type="entry name" value="MraZ_C"/>
</dbReference>
<dbReference type="SUPFAM" id="SSF89447">
    <property type="entry name" value="AbrB/MazE/MraZ-like"/>
    <property type="match status" value="1"/>
</dbReference>
<evidence type="ECO:0000313" key="10">
    <source>
        <dbReference type="Proteomes" id="UP000609802"/>
    </source>
</evidence>
<evidence type="ECO:0000256" key="7">
    <source>
        <dbReference type="HAMAP-Rule" id="MF_01008"/>
    </source>
</evidence>
<dbReference type="PANTHER" id="PTHR34701:SF1">
    <property type="entry name" value="TRANSCRIPTIONAL REGULATOR MRAZ"/>
    <property type="match status" value="1"/>
</dbReference>
<keyword evidence="2 7" id="KW-0963">Cytoplasm</keyword>
<feature type="domain" description="SpoVT-AbrB" evidence="8">
    <location>
        <begin position="92"/>
        <end position="135"/>
    </location>
</feature>
<comment type="subunit">
    <text evidence="7">Forms oligomers.</text>
</comment>
<organism evidence="9 10">
    <name type="scientific">Aliiroseovarius zhejiangensis</name>
    <dbReference type="NCBI Taxonomy" id="1632025"/>
    <lineage>
        <taxon>Bacteria</taxon>
        <taxon>Pseudomonadati</taxon>
        <taxon>Pseudomonadota</taxon>
        <taxon>Alphaproteobacteria</taxon>
        <taxon>Rhodobacterales</taxon>
        <taxon>Paracoccaceae</taxon>
        <taxon>Aliiroseovarius</taxon>
    </lineage>
</organism>
<comment type="subcellular location">
    <subcellularLocation>
        <location evidence="7">Cytoplasm</location>
        <location evidence="7">Nucleoid</location>
    </subcellularLocation>
</comment>
<dbReference type="CDD" id="cd16320">
    <property type="entry name" value="MraZ_N"/>
    <property type="match status" value="1"/>
</dbReference>
<dbReference type="InterPro" id="IPR035642">
    <property type="entry name" value="MraZ_N"/>
</dbReference>
<dbReference type="InterPro" id="IPR003444">
    <property type="entry name" value="MraZ"/>
</dbReference>
<evidence type="ECO:0000313" key="9">
    <source>
        <dbReference type="EMBL" id="GHE93069.1"/>
    </source>
</evidence>
<evidence type="ECO:0000256" key="5">
    <source>
        <dbReference type="ARBA" id="ARBA00023125"/>
    </source>
</evidence>
<dbReference type="InterPro" id="IPR037914">
    <property type="entry name" value="SpoVT-AbrB_sf"/>
</dbReference>
<dbReference type="CDD" id="cd16321">
    <property type="entry name" value="MraZ_C"/>
    <property type="match status" value="1"/>
</dbReference>